<gene>
    <name evidence="1" type="ORF">RRG08_014310</name>
</gene>
<dbReference type="EMBL" id="JAWDGP010004919">
    <property type="protein sequence ID" value="KAK3761299.1"/>
    <property type="molecule type" value="Genomic_DNA"/>
</dbReference>
<reference evidence="1" key="1">
    <citation type="journal article" date="2023" name="G3 (Bethesda)">
        <title>A reference genome for the long-term kleptoplast-retaining sea slug Elysia crispata morphotype clarki.</title>
        <authorList>
            <person name="Eastman K.E."/>
            <person name="Pendleton A.L."/>
            <person name="Shaikh M.A."/>
            <person name="Suttiyut T."/>
            <person name="Ogas R."/>
            <person name="Tomko P."/>
            <person name="Gavelis G."/>
            <person name="Widhalm J.R."/>
            <person name="Wisecaver J.H."/>
        </authorList>
    </citation>
    <scope>NUCLEOTIDE SEQUENCE</scope>
    <source>
        <strain evidence="1">ECLA1</strain>
    </source>
</reference>
<comment type="caution">
    <text evidence="1">The sequence shown here is derived from an EMBL/GenBank/DDBJ whole genome shotgun (WGS) entry which is preliminary data.</text>
</comment>
<dbReference type="Proteomes" id="UP001283361">
    <property type="component" value="Unassembled WGS sequence"/>
</dbReference>
<evidence type="ECO:0000313" key="2">
    <source>
        <dbReference type="Proteomes" id="UP001283361"/>
    </source>
</evidence>
<sequence>MCESMGPAAPQPFNSRVLSCTLLEYFDQTEHRILSDPPSNLDIHLETVLAFGIESSVHDVRSILHYTFQLVLLGIEAVRGCSQHAHSALQMEPRGATETAIFPGAPAKEANYIDYSRKKG</sequence>
<dbReference type="AlphaFoldDB" id="A0AAE0Z1P1"/>
<organism evidence="1 2">
    <name type="scientific">Elysia crispata</name>
    <name type="common">lettuce slug</name>
    <dbReference type="NCBI Taxonomy" id="231223"/>
    <lineage>
        <taxon>Eukaryota</taxon>
        <taxon>Metazoa</taxon>
        <taxon>Spiralia</taxon>
        <taxon>Lophotrochozoa</taxon>
        <taxon>Mollusca</taxon>
        <taxon>Gastropoda</taxon>
        <taxon>Heterobranchia</taxon>
        <taxon>Euthyneura</taxon>
        <taxon>Panpulmonata</taxon>
        <taxon>Sacoglossa</taxon>
        <taxon>Placobranchoidea</taxon>
        <taxon>Plakobranchidae</taxon>
        <taxon>Elysia</taxon>
    </lineage>
</organism>
<keyword evidence="2" id="KW-1185">Reference proteome</keyword>
<protein>
    <submittedName>
        <fullName evidence="1">Uncharacterized protein</fullName>
    </submittedName>
</protein>
<proteinExistence type="predicted"/>
<evidence type="ECO:0000313" key="1">
    <source>
        <dbReference type="EMBL" id="KAK3761299.1"/>
    </source>
</evidence>
<accession>A0AAE0Z1P1</accession>
<name>A0AAE0Z1P1_9GAST</name>